<evidence type="ECO:0000313" key="10">
    <source>
        <dbReference type="Proteomes" id="UP000000374"/>
    </source>
</evidence>
<dbReference type="HOGENOM" id="CLU_016047_0_3_4"/>
<feature type="transmembrane region" description="Helical" evidence="7">
    <location>
        <begin position="178"/>
        <end position="200"/>
    </location>
</feature>
<dbReference type="SUPFAM" id="SSF161098">
    <property type="entry name" value="MetI-like"/>
    <property type="match status" value="1"/>
</dbReference>
<evidence type="ECO:0000259" key="8">
    <source>
        <dbReference type="PROSITE" id="PS50928"/>
    </source>
</evidence>
<sequence>MVVPYLLVFVVFVLYPVGYGLWLARHPQSYVQLVEDPIFLRSVINTAIFLAVAINLKMLMALLLSGFFVQSRWWIKIVSAIFILPWAMPSIPTILSIRFMLNPEWGVINSTIFRLTGADGPNWLNDPALALSLAMVVHVWKSLPFWTLILVAGRLAIASEQYEAASVDGASSWQKFRFVSWPALKTLYITSTILSMIWTLGDFNSVYLLTGGGPADLTQVLATLGIRYLRLDQVGLSMASIVVALPLVLPLVYFMMKRLSK</sequence>
<dbReference type="CDD" id="cd06261">
    <property type="entry name" value="TM_PBP2"/>
    <property type="match status" value="1"/>
</dbReference>
<dbReference type="EMBL" id="CP000542">
    <property type="protein sequence ID" value="ABM57011.1"/>
    <property type="molecule type" value="Genomic_DNA"/>
</dbReference>
<evidence type="ECO:0000313" key="9">
    <source>
        <dbReference type="EMBL" id="ABM57011.1"/>
    </source>
</evidence>
<accession>A1WHA4</accession>
<protein>
    <submittedName>
        <fullName evidence="9">Binding-protein-dependent transport systems inner membrane component</fullName>
    </submittedName>
</protein>
<dbReference type="STRING" id="391735.Veis_1242"/>
<dbReference type="InterPro" id="IPR035906">
    <property type="entry name" value="MetI-like_sf"/>
</dbReference>
<feature type="transmembrane region" description="Helical" evidence="7">
    <location>
        <begin position="44"/>
        <end position="69"/>
    </location>
</feature>
<keyword evidence="4 7" id="KW-0812">Transmembrane</keyword>
<dbReference type="InterPro" id="IPR051393">
    <property type="entry name" value="ABC_transporter_permease"/>
</dbReference>
<gene>
    <name evidence="9" type="ordered locus">Veis_1242</name>
</gene>
<evidence type="ECO:0000256" key="3">
    <source>
        <dbReference type="ARBA" id="ARBA00022475"/>
    </source>
</evidence>
<evidence type="ECO:0000256" key="7">
    <source>
        <dbReference type="RuleBase" id="RU363032"/>
    </source>
</evidence>
<dbReference type="eggNOG" id="COG1175">
    <property type="taxonomic scope" value="Bacteria"/>
</dbReference>
<feature type="transmembrane region" description="Helical" evidence="7">
    <location>
        <begin position="129"/>
        <end position="157"/>
    </location>
</feature>
<dbReference type="Gene3D" id="1.10.3720.10">
    <property type="entry name" value="MetI-like"/>
    <property type="match status" value="1"/>
</dbReference>
<dbReference type="InterPro" id="IPR000515">
    <property type="entry name" value="MetI-like"/>
</dbReference>
<dbReference type="PANTHER" id="PTHR30193">
    <property type="entry name" value="ABC TRANSPORTER PERMEASE PROTEIN"/>
    <property type="match status" value="1"/>
</dbReference>
<dbReference type="GO" id="GO:0005886">
    <property type="term" value="C:plasma membrane"/>
    <property type="evidence" value="ECO:0007669"/>
    <property type="project" value="UniProtKB-SubCell"/>
</dbReference>
<evidence type="ECO:0000256" key="6">
    <source>
        <dbReference type="ARBA" id="ARBA00023136"/>
    </source>
</evidence>
<dbReference type="Pfam" id="PF00528">
    <property type="entry name" value="BPD_transp_1"/>
    <property type="match status" value="1"/>
</dbReference>
<proteinExistence type="inferred from homology"/>
<keyword evidence="6 7" id="KW-0472">Membrane</keyword>
<comment type="similarity">
    <text evidence="7">Belongs to the binding-protein-dependent transport system permease family.</text>
</comment>
<keyword evidence="5 7" id="KW-1133">Transmembrane helix</keyword>
<keyword evidence="10" id="KW-1185">Reference proteome</keyword>
<organism evidence="9 10">
    <name type="scientific">Verminephrobacter eiseniae (strain EF01-2)</name>
    <dbReference type="NCBI Taxonomy" id="391735"/>
    <lineage>
        <taxon>Bacteria</taxon>
        <taxon>Pseudomonadati</taxon>
        <taxon>Pseudomonadota</taxon>
        <taxon>Betaproteobacteria</taxon>
        <taxon>Burkholderiales</taxon>
        <taxon>Comamonadaceae</taxon>
        <taxon>Verminephrobacter</taxon>
    </lineage>
</organism>
<dbReference type="AlphaFoldDB" id="A1WHA4"/>
<keyword evidence="3" id="KW-1003">Cell membrane</keyword>
<dbReference type="PROSITE" id="PS50928">
    <property type="entry name" value="ABC_TM1"/>
    <property type="match status" value="1"/>
</dbReference>
<feature type="domain" description="ABC transmembrane type-1" evidence="8">
    <location>
        <begin position="39"/>
        <end position="260"/>
    </location>
</feature>
<dbReference type="PANTHER" id="PTHR30193:SF37">
    <property type="entry name" value="INNER MEMBRANE ABC TRANSPORTER PERMEASE PROTEIN YCJO"/>
    <property type="match status" value="1"/>
</dbReference>
<evidence type="ECO:0000256" key="2">
    <source>
        <dbReference type="ARBA" id="ARBA00022448"/>
    </source>
</evidence>
<name>A1WHA4_VEREI</name>
<evidence type="ECO:0000256" key="5">
    <source>
        <dbReference type="ARBA" id="ARBA00022989"/>
    </source>
</evidence>
<comment type="subcellular location">
    <subcellularLocation>
        <location evidence="1 7">Cell membrane</location>
        <topology evidence="1 7">Multi-pass membrane protein</topology>
    </subcellularLocation>
</comment>
<dbReference type="GO" id="GO:0055085">
    <property type="term" value="P:transmembrane transport"/>
    <property type="evidence" value="ECO:0007669"/>
    <property type="project" value="InterPro"/>
</dbReference>
<dbReference type="KEGG" id="vei:Veis_1242"/>
<evidence type="ECO:0000256" key="4">
    <source>
        <dbReference type="ARBA" id="ARBA00022692"/>
    </source>
</evidence>
<evidence type="ECO:0000256" key="1">
    <source>
        <dbReference type="ARBA" id="ARBA00004651"/>
    </source>
</evidence>
<feature type="transmembrane region" description="Helical" evidence="7">
    <location>
        <begin position="234"/>
        <end position="256"/>
    </location>
</feature>
<feature type="transmembrane region" description="Helical" evidence="7">
    <location>
        <begin position="81"/>
        <end position="101"/>
    </location>
</feature>
<feature type="transmembrane region" description="Helical" evidence="7">
    <location>
        <begin position="5"/>
        <end position="24"/>
    </location>
</feature>
<keyword evidence="2 7" id="KW-0813">Transport</keyword>
<dbReference type="Proteomes" id="UP000000374">
    <property type="component" value="Chromosome"/>
</dbReference>
<reference evidence="10" key="1">
    <citation type="submission" date="2006-12" db="EMBL/GenBank/DDBJ databases">
        <title>Complete sequence of chromosome 1 of Verminephrobacter eiseniae EF01-2.</title>
        <authorList>
            <person name="Copeland A."/>
            <person name="Lucas S."/>
            <person name="Lapidus A."/>
            <person name="Barry K."/>
            <person name="Detter J.C."/>
            <person name="Glavina del Rio T."/>
            <person name="Dalin E."/>
            <person name="Tice H."/>
            <person name="Pitluck S."/>
            <person name="Chertkov O."/>
            <person name="Brettin T."/>
            <person name="Bruce D."/>
            <person name="Han C."/>
            <person name="Tapia R."/>
            <person name="Gilna P."/>
            <person name="Schmutz J."/>
            <person name="Larimer F."/>
            <person name="Land M."/>
            <person name="Hauser L."/>
            <person name="Kyrpides N."/>
            <person name="Kim E."/>
            <person name="Stahl D."/>
            <person name="Richardson P."/>
        </authorList>
    </citation>
    <scope>NUCLEOTIDE SEQUENCE [LARGE SCALE GENOMIC DNA]</scope>
    <source>
        <strain evidence="10">EF01-2</strain>
    </source>
</reference>